<dbReference type="AlphaFoldDB" id="A0A8T0H7J7"/>
<organism evidence="1 2">
    <name type="scientific">Ceratodon purpureus</name>
    <name type="common">Fire moss</name>
    <name type="synonym">Dicranum purpureum</name>
    <dbReference type="NCBI Taxonomy" id="3225"/>
    <lineage>
        <taxon>Eukaryota</taxon>
        <taxon>Viridiplantae</taxon>
        <taxon>Streptophyta</taxon>
        <taxon>Embryophyta</taxon>
        <taxon>Bryophyta</taxon>
        <taxon>Bryophytina</taxon>
        <taxon>Bryopsida</taxon>
        <taxon>Dicranidae</taxon>
        <taxon>Pseudoditrichales</taxon>
        <taxon>Ditrichaceae</taxon>
        <taxon>Ceratodon</taxon>
    </lineage>
</organism>
<evidence type="ECO:0000313" key="1">
    <source>
        <dbReference type="EMBL" id="KAG0567901.1"/>
    </source>
</evidence>
<accession>A0A8T0H7J7</accession>
<comment type="caution">
    <text evidence="1">The sequence shown here is derived from an EMBL/GenBank/DDBJ whole genome shotgun (WGS) entry which is preliminary data.</text>
</comment>
<reference evidence="1" key="1">
    <citation type="submission" date="2020-06" db="EMBL/GenBank/DDBJ databases">
        <title>WGS assembly of Ceratodon purpureus strain R40.</title>
        <authorList>
            <person name="Carey S.B."/>
            <person name="Jenkins J."/>
            <person name="Shu S."/>
            <person name="Lovell J.T."/>
            <person name="Sreedasyam A."/>
            <person name="Maumus F."/>
            <person name="Tiley G.P."/>
            <person name="Fernandez-Pozo N."/>
            <person name="Barry K."/>
            <person name="Chen C."/>
            <person name="Wang M."/>
            <person name="Lipzen A."/>
            <person name="Daum C."/>
            <person name="Saski C.A."/>
            <person name="Payton A.C."/>
            <person name="Mcbreen J.C."/>
            <person name="Conrad R.E."/>
            <person name="Kollar L.M."/>
            <person name="Olsson S."/>
            <person name="Huttunen S."/>
            <person name="Landis J.B."/>
            <person name="Wickett N.J."/>
            <person name="Johnson M.G."/>
            <person name="Rensing S.A."/>
            <person name="Grimwood J."/>
            <person name="Schmutz J."/>
            <person name="Mcdaniel S.F."/>
        </authorList>
    </citation>
    <scope>NUCLEOTIDE SEQUENCE</scope>
    <source>
        <strain evidence="1">R40</strain>
    </source>
</reference>
<dbReference type="EMBL" id="CM026428">
    <property type="protein sequence ID" value="KAG0567901.1"/>
    <property type="molecule type" value="Genomic_DNA"/>
</dbReference>
<protein>
    <submittedName>
        <fullName evidence="1">Uncharacterized protein</fullName>
    </submittedName>
</protein>
<sequence>MLDLLDMDHDIRKGRQSILVDPSIPALEKYRSLKLLLGVSATSILVFQPTLLKVPYSQVQHLLPISNIQYRCIETNQEFQPPSTPELCSANIDSVYVRLANY</sequence>
<keyword evidence="2" id="KW-1185">Reference proteome</keyword>
<proteinExistence type="predicted"/>
<gene>
    <name evidence="1" type="ORF">KC19_7G170600</name>
</gene>
<evidence type="ECO:0000313" key="2">
    <source>
        <dbReference type="Proteomes" id="UP000822688"/>
    </source>
</evidence>
<dbReference type="Proteomes" id="UP000822688">
    <property type="component" value="Chromosome 7"/>
</dbReference>
<name>A0A8T0H7J7_CERPU</name>